<protein>
    <recommendedName>
        <fullName evidence="2">Protein phosphatase</fullName>
        <ecNumber evidence="2">3.1.3.16</ecNumber>
    </recommendedName>
</protein>
<dbReference type="SMART" id="SM00116">
    <property type="entry name" value="CBS"/>
    <property type="match status" value="2"/>
</dbReference>
<dbReference type="InterPro" id="IPR039123">
    <property type="entry name" value="PPTC7"/>
</dbReference>
<dbReference type="Gene3D" id="3.60.40.10">
    <property type="entry name" value="PPM-type phosphatase domain"/>
    <property type="match status" value="1"/>
</dbReference>
<dbReference type="Pfam" id="PF00571">
    <property type="entry name" value="CBS"/>
    <property type="match status" value="1"/>
</dbReference>
<dbReference type="GO" id="GO:0046872">
    <property type="term" value="F:metal ion binding"/>
    <property type="evidence" value="ECO:0007669"/>
    <property type="project" value="UniProtKB-UniRule"/>
</dbReference>
<dbReference type="PANTHER" id="PTHR12320:SF1">
    <property type="entry name" value="PROTEIN PHOSPHATASE PTC7 HOMOLOG"/>
    <property type="match status" value="1"/>
</dbReference>
<keyword evidence="1" id="KW-0129">CBS domain</keyword>
<comment type="similarity">
    <text evidence="2">Belongs to the PP2C family.</text>
</comment>
<evidence type="ECO:0000256" key="1">
    <source>
        <dbReference type="PROSITE-ProRule" id="PRU00703"/>
    </source>
</evidence>
<evidence type="ECO:0000259" key="4">
    <source>
        <dbReference type="PROSITE" id="PS51746"/>
    </source>
</evidence>
<comment type="catalytic activity">
    <reaction evidence="2">
        <text>O-phospho-L-seryl-[protein] + H2O = L-seryl-[protein] + phosphate</text>
        <dbReference type="Rhea" id="RHEA:20629"/>
        <dbReference type="Rhea" id="RHEA-COMP:9863"/>
        <dbReference type="Rhea" id="RHEA-COMP:11604"/>
        <dbReference type="ChEBI" id="CHEBI:15377"/>
        <dbReference type="ChEBI" id="CHEBI:29999"/>
        <dbReference type="ChEBI" id="CHEBI:43474"/>
        <dbReference type="ChEBI" id="CHEBI:83421"/>
        <dbReference type="EC" id="3.1.3.16"/>
    </reaction>
</comment>
<feature type="domain" description="PPM-type phosphatase" evidence="4">
    <location>
        <begin position="262"/>
        <end position="569"/>
    </location>
</feature>
<dbReference type="PROSITE" id="PS51371">
    <property type="entry name" value="CBS"/>
    <property type="match status" value="2"/>
</dbReference>
<dbReference type="AlphaFoldDB" id="A0A9W7BL05"/>
<keyword evidence="2" id="KW-0479">Metal-binding</keyword>
<keyword evidence="2" id="KW-0378">Hydrolase</keyword>
<organism evidence="5 6">
    <name type="scientific">Triparma strigata</name>
    <dbReference type="NCBI Taxonomy" id="1606541"/>
    <lineage>
        <taxon>Eukaryota</taxon>
        <taxon>Sar</taxon>
        <taxon>Stramenopiles</taxon>
        <taxon>Ochrophyta</taxon>
        <taxon>Bolidophyceae</taxon>
        <taxon>Parmales</taxon>
        <taxon>Triparmaceae</taxon>
        <taxon>Triparma</taxon>
    </lineage>
</organism>
<evidence type="ECO:0000256" key="2">
    <source>
        <dbReference type="RuleBase" id="RU366020"/>
    </source>
</evidence>
<comment type="caution">
    <text evidence="5">The sequence shown here is derived from an EMBL/GenBank/DDBJ whole genome shotgun (WGS) entry which is preliminary data.</text>
</comment>
<evidence type="ECO:0000259" key="3">
    <source>
        <dbReference type="PROSITE" id="PS51371"/>
    </source>
</evidence>
<keyword evidence="2" id="KW-0460">Magnesium</keyword>
<dbReference type="GO" id="GO:0004722">
    <property type="term" value="F:protein serine/threonine phosphatase activity"/>
    <property type="evidence" value="ECO:0007669"/>
    <property type="project" value="UniProtKB-EC"/>
</dbReference>
<feature type="domain" description="CBS" evidence="3">
    <location>
        <begin position="42"/>
        <end position="114"/>
    </location>
</feature>
<keyword evidence="2" id="KW-0464">Manganese</keyword>
<comment type="cofactor">
    <cofactor evidence="2">
        <name>Mn(2+)</name>
        <dbReference type="ChEBI" id="CHEBI:29035"/>
    </cofactor>
</comment>
<accession>A0A9W7BL05</accession>
<dbReference type="InterPro" id="IPR036457">
    <property type="entry name" value="PPM-type-like_dom_sf"/>
</dbReference>
<keyword evidence="2" id="KW-0904">Protein phosphatase</keyword>
<dbReference type="EMBL" id="BRXY01000372">
    <property type="protein sequence ID" value="GMH90436.1"/>
    <property type="molecule type" value="Genomic_DNA"/>
</dbReference>
<proteinExistence type="inferred from homology"/>
<feature type="domain" description="CBS" evidence="3">
    <location>
        <begin position="130"/>
        <end position="188"/>
    </location>
</feature>
<dbReference type="SUPFAM" id="SSF81606">
    <property type="entry name" value="PP2C-like"/>
    <property type="match status" value="1"/>
</dbReference>
<dbReference type="InterPro" id="IPR001932">
    <property type="entry name" value="PPM-type_phosphatase-like_dom"/>
</dbReference>
<dbReference type="PANTHER" id="PTHR12320">
    <property type="entry name" value="PROTEIN PHOSPHATASE 2C"/>
    <property type="match status" value="1"/>
</dbReference>
<dbReference type="SUPFAM" id="SSF54631">
    <property type="entry name" value="CBS-domain pair"/>
    <property type="match status" value="1"/>
</dbReference>
<evidence type="ECO:0000313" key="5">
    <source>
        <dbReference type="EMBL" id="GMH90436.1"/>
    </source>
</evidence>
<dbReference type="EC" id="3.1.3.16" evidence="2"/>
<reference evidence="6" key="1">
    <citation type="journal article" date="2023" name="Commun. Biol.">
        <title>Genome analysis of Parmales, the sister group of diatoms, reveals the evolutionary specialization of diatoms from phago-mixotrophs to photoautotrophs.</title>
        <authorList>
            <person name="Ban H."/>
            <person name="Sato S."/>
            <person name="Yoshikawa S."/>
            <person name="Yamada K."/>
            <person name="Nakamura Y."/>
            <person name="Ichinomiya M."/>
            <person name="Sato N."/>
            <person name="Blanc-Mathieu R."/>
            <person name="Endo H."/>
            <person name="Kuwata A."/>
            <person name="Ogata H."/>
        </authorList>
    </citation>
    <scope>NUCLEOTIDE SEQUENCE [LARGE SCALE GENOMIC DNA]</scope>
    <source>
        <strain evidence="6">NIES 3701</strain>
    </source>
</reference>
<dbReference type="CDD" id="cd02205">
    <property type="entry name" value="CBS_pair_SF"/>
    <property type="match status" value="1"/>
</dbReference>
<keyword evidence="6" id="KW-1185">Reference proteome</keyword>
<gene>
    <name evidence="5" type="ORF">TrST_g5534</name>
</gene>
<name>A0A9W7BL05_9STRA</name>
<sequence length="578" mass="63879">MQRLGPGLVRLRRPLAAPPLRALGSSIEKKPRLSNVKISDVLQRKHTERWVDSTICYSTTVGEATQIVIERGLSGLMVVDKSTNINSETHQKGKVLGMMTSRDLLRRFSKGRLEGRSFDEVGGERVEDFMTPLNKVVYGRPEETVGQARDVMAKVGIKCLPIMSKEGRVEGILTARDMTDYGLDAKDKGGKEAFLNSISGRVGMSEHASMADPPSFMAYELNAMNKPLYVNVGTDAMPHPFKTESGVAGNKRLHGPGDYATDCDLSEDAMFTFRPENTTSNKELTYAGVGDGVGSWREYGVDPRLFSRALMGACEDYLKEMDEASKFDDVVIPVKPNEILAQAHQRVKDMDVIGSSTACVMLFDNEAHQIHFSNLGDSGIIVLRHIDSDVAGVLKRDRVTKREERKSDLRVNFVSQQQLKSFNHPYQFGWTGKESEGDKSSSFKDASDLCTSSIHIRRGDIVIMATDGLFDNVDVDDICSIVLQWEIANGFIDDSGDIALREKRWGKGEGKGYKEGYTVEDLAEELTSVARDRSLRDDIDSPFAILAKENDIMWSGGMPDDCSIVVLHVVGEGSQLAL</sequence>
<dbReference type="OrthoDB" id="60843at2759"/>
<dbReference type="InterPro" id="IPR000644">
    <property type="entry name" value="CBS_dom"/>
</dbReference>
<evidence type="ECO:0000313" key="6">
    <source>
        <dbReference type="Proteomes" id="UP001165085"/>
    </source>
</evidence>
<dbReference type="PROSITE" id="PS51746">
    <property type="entry name" value="PPM_2"/>
    <property type="match status" value="1"/>
</dbReference>
<dbReference type="Proteomes" id="UP001165085">
    <property type="component" value="Unassembled WGS sequence"/>
</dbReference>
<comment type="catalytic activity">
    <reaction evidence="2">
        <text>O-phospho-L-threonyl-[protein] + H2O = L-threonyl-[protein] + phosphate</text>
        <dbReference type="Rhea" id="RHEA:47004"/>
        <dbReference type="Rhea" id="RHEA-COMP:11060"/>
        <dbReference type="Rhea" id="RHEA-COMP:11605"/>
        <dbReference type="ChEBI" id="CHEBI:15377"/>
        <dbReference type="ChEBI" id="CHEBI:30013"/>
        <dbReference type="ChEBI" id="CHEBI:43474"/>
        <dbReference type="ChEBI" id="CHEBI:61977"/>
        <dbReference type="EC" id="3.1.3.16"/>
    </reaction>
</comment>
<dbReference type="Gene3D" id="3.10.580.10">
    <property type="entry name" value="CBS-domain"/>
    <property type="match status" value="1"/>
</dbReference>
<comment type="cofactor">
    <cofactor evidence="2">
        <name>Mg(2+)</name>
        <dbReference type="ChEBI" id="CHEBI:18420"/>
    </cofactor>
</comment>
<dbReference type="SMART" id="SM00332">
    <property type="entry name" value="PP2Cc"/>
    <property type="match status" value="1"/>
</dbReference>
<dbReference type="InterPro" id="IPR046342">
    <property type="entry name" value="CBS_dom_sf"/>
</dbReference>